<dbReference type="PANTHER" id="PTHR34220">
    <property type="entry name" value="SENSOR HISTIDINE KINASE YPDA"/>
    <property type="match status" value="1"/>
</dbReference>
<dbReference type="Pfam" id="PF02518">
    <property type="entry name" value="HATPase_c"/>
    <property type="match status" value="1"/>
</dbReference>
<evidence type="ECO:0000313" key="9">
    <source>
        <dbReference type="Proteomes" id="UP001524473"/>
    </source>
</evidence>
<evidence type="ECO:0000313" key="8">
    <source>
        <dbReference type="EMBL" id="MCQ4841634.1"/>
    </source>
</evidence>
<dbReference type="Pfam" id="PF06580">
    <property type="entry name" value="His_kinase"/>
    <property type="match status" value="1"/>
</dbReference>
<dbReference type="PANTHER" id="PTHR34220:SF7">
    <property type="entry name" value="SENSOR HISTIDINE KINASE YPDA"/>
    <property type="match status" value="1"/>
</dbReference>
<evidence type="ECO:0000256" key="4">
    <source>
        <dbReference type="ARBA" id="ARBA00022777"/>
    </source>
</evidence>
<keyword evidence="6" id="KW-0472">Membrane</keyword>
<feature type="domain" description="HAMP" evidence="7">
    <location>
        <begin position="302"/>
        <end position="355"/>
    </location>
</feature>
<gene>
    <name evidence="8" type="ORF">NE695_17115</name>
</gene>
<comment type="subcellular location">
    <subcellularLocation>
        <location evidence="1">Membrane</location>
    </subcellularLocation>
</comment>
<accession>A0ABT1S3X2</accession>
<comment type="caution">
    <text evidence="8">The sequence shown here is derived from an EMBL/GenBank/DDBJ whole genome shotgun (WGS) entry which is preliminary data.</text>
</comment>
<keyword evidence="9" id="KW-1185">Reference proteome</keyword>
<reference evidence="8 9" key="1">
    <citation type="submission" date="2022-06" db="EMBL/GenBank/DDBJ databases">
        <title>Isolation of gut microbiota from human fecal samples.</title>
        <authorList>
            <person name="Pamer E.G."/>
            <person name="Barat B."/>
            <person name="Waligurski E."/>
            <person name="Medina S."/>
            <person name="Paddock L."/>
            <person name="Mostad J."/>
        </authorList>
    </citation>
    <scope>NUCLEOTIDE SEQUENCE [LARGE SCALE GENOMIC DNA]</scope>
    <source>
        <strain evidence="8 9">DFI.9.73</strain>
    </source>
</reference>
<feature type="transmembrane region" description="Helical" evidence="6">
    <location>
        <begin position="278"/>
        <end position="300"/>
    </location>
</feature>
<sequence length="596" mass="69127">MGEKKRNRKRLYSIKKLQLAMIFLFIVPILTLQLVQNAYSLQEFHSEMEQNGEGTVYLYQRQLESDIGRIETSISGYWAQDYSHGRLLYRQSELNAYRYSYDVITEYKALMSSEPTIAAMLILSNENRILKGTFAEATTTYEERTAMWEYGAGLLKQWEEDFPKSWFPLSMGGRCFLVRFFGNRSARTLCFIDLDQTVKPQDAPHFPEDSLMLYADQEGNPLTSQALLADHGIFLKTEARSSYFSGRHFIVQNYSAVTGMYIVFLEAYPGGLHKMNQILILILFLSAFILALVPMLFLALKRWYLKPMEHMTETLKKIRSGKLDARFREEQKVEELQQLSTSFNEMMDEVKNLKIETYEKEIQVQYAELQYLQLQISPHFFLNILKTLYGMAEGKKYDKIQNAILMISDHVRYIFHDNKDRVLLDTELKHAENYIRMQQYITSHPIRLNIRAGEEVREAMIPALSIQTFVENSCKHALVPGKELVISLDVQPLDSERGRLLDISVSDNGPGIPPELLKEYNGRVTFEHREEHIGILNVRQRLYLLYGGQFEFACMEGNPGTIFEMVFPLDKIHGDGNAPAENCVQRRRICDENINC</sequence>
<dbReference type="SMART" id="SM00304">
    <property type="entry name" value="HAMP"/>
    <property type="match status" value="1"/>
</dbReference>
<name>A0ABT1S3X2_9FIRM</name>
<dbReference type="GO" id="GO:0016301">
    <property type="term" value="F:kinase activity"/>
    <property type="evidence" value="ECO:0007669"/>
    <property type="project" value="UniProtKB-KW"/>
</dbReference>
<dbReference type="SUPFAM" id="SSF158472">
    <property type="entry name" value="HAMP domain-like"/>
    <property type="match status" value="1"/>
</dbReference>
<organism evidence="8 9">
    <name type="scientific">Neglectibacter timonensis</name>
    <dbReference type="NCBI Taxonomy" id="1776382"/>
    <lineage>
        <taxon>Bacteria</taxon>
        <taxon>Bacillati</taxon>
        <taxon>Bacillota</taxon>
        <taxon>Clostridia</taxon>
        <taxon>Eubacteriales</taxon>
        <taxon>Oscillospiraceae</taxon>
        <taxon>Neglectibacter</taxon>
    </lineage>
</organism>
<evidence type="ECO:0000259" key="7">
    <source>
        <dbReference type="PROSITE" id="PS50885"/>
    </source>
</evidence>
<keyword evidence="3" id="KW-0808">Transferase</keyword>
<dbReference type="PROSITE" id="PS50885">
    <property type="entry name" value="HAMP"/>
    <property type="match status" value="1"/>
</dbReference>
<keyword evidence="2" id="KW-0597">Phosphoprotein</keyword>
<dbReference type="InterPro" id="IPR036890">
    <property type="entry name" value="HATPase_C_sf"/>
</dbReference>
<dbReference type="Proteomes" id="UP001524473">
    <property type="component" value="Unassembled WGS sequence"/>
</dbReference>
<dbReference type="EMBL" id="JANFZH010000060">
    <property type="protein sequence ID" value="MCQ4841634.1"/>
    <property type="molecule type" value="Genomic_DNA"/>
</dbReference>
<keyword evidence="6" id="KW-1133">Transmembrane helix</keyword>
<dbReference type="Gene3D" id="6.10.340.10">
    <property type="match status" value="1"/>
</dbReference>
<dbReference type="Pfam" id="PF00672">
    <property type="entry name" value="HAMP"/>
    <property type="match status" value="1"/>
</dbReference>
<protein>
    <submittedName>
        <fullName evidence="8">Histidine kinase</fullName>
    </submittedName>
</protein>
<dbReference type="InterPro" id="IPR050640">
    <property type="entry name" value="Bact_2-comp_sensor_kinase"/>
</dbReference>
<dbReference type="Gene3D" id="3.30.565.10">
    <property type="entry name" value="Histidine kinase-like ATPase, C-terminal domain"/>
    <property type="match status" value="1"/>
</dbReference>
<dbReference type="InterPro" id="IPR003594">
    <property type="entry name" value="HATPase_dom"/>
</dbReference>
<evidence type="ECO:0000256" key="2">
    <source>
        <dbReference type="ARBA" id="ARBA00022553"/>
    </source>
</evidence>
<proteinExistence type="predicted"/>
<evidence type="ECO:0000256" key="6">
    <source>
        <dbReference type="SAM" id="Phobius"/>
    </source>
</evidence>
<feature type="coiled-coil region" evidence="5">
    <location>
        <begin position="336"/>
        <end position="375"/>
    </location>
</feature>
<dbReference type="InterPro" id="IPR003660">
    <property type="entry name" value="HAMP_dom"/>
</dbReference>
<dbReference type="InterPro" id="IPR010559">
    <property type="entry name" value="Sig_transdc_His_kin_internal"/>
</dbReference>
<keyword evidence="4 8" id="KW-0418">Kinase</keyword>
<dbReference type="CDD" id="cd06225">
    <property type="entry name" value="HAMP"/>
    <property type="match status" value="1"/>
</dbReference>
<dbReference type="SUPFAM" id="SSF55874">
    <property type="entry name" value="ATPase domain of HSP90 chaperone/DNA topoisomerase II/histidine kinase"/>
    <property type="match status" value="1"/>
</dbReference>
<evidence type="ECO:0000256" key="3">
    <source>
        <dbReference type="ARBA" id="ARBA00022679"/>
    </source>
</evidence>
<evidence type="ECO:0000256" key="1">
    <source>
        <dbReference type="ARBA" id="ARBA00004370"/>
    </source>
</evidence>
<dbReference type="RefSeq" id="WP_256192382.1">
    <property type="nucleotide sequence ID" value="NZ_JANFZG010000061.1"/>
</dbReference>
<evidence type="ECO:0000256" key="5">
    <source>
        <dbReference type="SAM" id="Coils"/>
    </source>
</evidence>
<keyword evidence="6" id="KW-0812">Transmembrane</keyword>
<keyword evidence="5" id="KW-0175">Coiled coil</keyword>